<protein>
    <recommendedName>
        <fullName evidence="2">PWWP domain-containing protein</fullName>
    </recommendedName>
</protein>
<name>A0AAD6D256_9EURO</name>
<feature type="region of interest" description="Disordered" evidence="1">
    <location>
        <begin position="466"/>
        <end position="545"/>
    </location>
</feature>
<feature type="compositionally biased region" description="Basic residues" evidence="1">
    <location>
        <begin position="341"/>
        <end position="355"/>
    </location>
</feature>
<feature type="compositionally biased region" description="Low complexity" evidence="1">
    <location>
        <begin position="316"/>
        <end position="333"/>
    </location>
</feature>
<proteinExistence type="predicted"/>
<dbReference type="AlphaFoldDB" id="A0AAD6D256"/>
<feature type="compositionally biased region" description="Basic and acidic residues" evidence="1">
    <location>
        <begin position="509"/>
        <end position="545"/>
    </location>
</feature>
<feature type="compositionally biased region" description="Basic and acidic residues" evidence="1">
    <location>
        <begin position="364"/>
        <end position="389"/>
    </location>
</feature>
<dbReference type="SMART" id="SM00293">
    <property type="entry name" value="PWWP"/>
    <property type="match status" value="1"/>
</dbReference>
<feature type="compositionally biased region" description="Acidic residues" evidence="1">
    <location>
        <begin position="486"/>
        <end position="496"/>
    </location>
</feature>
<dbReference type="InterPro" id="IPR000313">
    <property type="entry name" value="PWWP_dom"/>
</dbReference>
<organism evidence="3 4">
    <name type="scientific">Penicillium frequentans</name>
    <dbReference type="NCBI Taxonomy" id="3151616"/>
    <lineage>
        <taxon>Eukaryota</taxon>
        <taxon>Fungi</taxon>
        <taxon>Dikarya</taxon>
        <taxon>Ascomycota</taxon>
        <taxon>Pezizomycotina</taxon>
        <taxon>Eurotiomycetes</taxon>
        <taxon>Eurotiomycetidae</taxon>
        <taxon>Eurotiales</taxon>
        <taxon>Aspergillaceae</taxon>
        <taxon>Penicillium</taxon>
    </lineage>
</organism>
<feature type="region of interest" description="Disordered" evidence="1">
    <location>
        <begin position="1"/>
        <end position="121"/>
    </location>
</feature>
<comment type="caution">
    <text evidence="3">The sequence shown here is derived from an EMBL/GenBank/DDBJ whole genome shotgun (WGS) entry which is preliminary data.</text>
</comment>
<keyword evidence="4" id="KW-1185">Reference proteome</keyword>
<accession>A0AAD6D256</accession>
<dbReference type="GO" id="GO:0005739">
    <property type="term" value="C:mitochondrion"/>
    <property type="evidence" value="ECO:0007669"/>
    <property type="project" value="InterPro"/>
</dbReference>
<reference evidence="3 4" key="1">
    <citation type="journal article" date="2023" name="IMA Fungus">
        <title>Comparative genomic study of the Penicillium genus elucidates a diverse pangenome and 15 lateral gene transfer events.</title>
        <authorList>
            <person name="Petersen C."/>
            <person name="Sorensen T."/>
            <person name="Nielsen M.R."/>
            <person name="Sondergaard T.E."/>
            <person name="Sorensen J.L."/>
            <person name="Fitzpatrick D.A."/>
            <person name="Frisvad J.C."/>
            <person name="Nielsen K.L."/>
        </authorList>
    </citation>
    <scope>NUCLEOTIDE SEQUENCE [LARGE SCALE GENOMIC DNA]</scope>
    <source>
        <strain evidence="3 4">IBT 35679</strain>
    </source>
</reference>
<evidence type="ECO:0000313" key="4">
    <source>
        <dbReference type="Proteomes" id="UP001220324"/>
    </source>
</evidence>
<dbReference type="Gene3D" id="2.30.30.140">
    <property type="match status" value="1"/>
</dbReference>
<dbReference type="Pfam" id="PF00855">
    <property type="entry name" value="PWWP"/>
    <property type="match status" value="1"/>
</dbReference>
<dbReference type="SUPFAM" id="SSF63748">
    <property type="entry name" value="Tudor/PWWP/MBT"/>
    <property type="match status" value="1"/>
</dbReference>
<feature type="compositionally biased region" description="Basic and acidic residues" evidence="1">
    <location>
        <begin position="14"/>
        <end position="28"/>
    </location>
</feature>
<sequence length="545" mass="60740">MAEENPITQPEAEQPERSPAEPTDKESENATTSDTKPTENANASDEKATEGQTDKADASDDAPKPQEEAESASADAESAPKTNGTPASTNKSSKDRRRSSGVGEKKLNRKKSQSRITHLDAKPGDYYLARLRSYAPWPAIICDEEMLPQSLLDSRPITAKQADGSYRADYADDGRRAHERSFPVMFFGTNEFAWIPNTNLKPLDPAECKEVSEKNKAKQLLGAYKVAAEGHDLKHFKELLSDHQAAIQQEIEEEEREEEEKAKAKAEKATKKNKRKSKGAETDVEMEDADEAKPSKATKKRKKDETEVEEDKPAKTPKTATKLKLSTPKAPKTPAEEKKKTPAPKTKKAAPKKGKAAASDEEPVEAKEPEKQIDPEELKKKKEKEEGIHLSRQPPQENEMDAMATYYDKLEKHADLEVAIIRSTKINKVLKMIVKLNTIPRDEEFNFRSRAMSLLSSWKNVLDGDLPTLTDKEDKPASNGASKEDEALETPAEEEKEEKADDTPMPDAESDKAEPQPEASKEESEEKPEEKPEEQPVEKSEEKAE</sequence>
<feature type="compositionally biased region" description="Basic and acidic residues" evidence="1">
    <location>
        <begin position="44"/>
        <end position="67"/>
    </location>
</feature>
<dbReference type="Proteomes" id="UP001220324">
    <property type="component" value="Unassembled WGS sequence"/>
</dbReference>
<feature type="domain" description="PWWP" evidence="2">
    <location>
        <begin position="123"/>
        <end position="206"/>
    </location>
</feature>
<dbReference type="PANTHER" id="PTHR22910">
    <property type="entry name" value="PROTEIN MGARP"/>
    <property type="match status" value="1"/>
</dbReference>
<feature type="region of interest" description="Disordered" evidence="1">
    <location>
        <begin position="250"/>
        <end position="402"/>
    </location>
</feature>
<evidence type="ECO:0000259" key="2">
    <source>
        <dbReference type="PROSITE" id="PS50812"/>
    </source>
</evidence>
<feature type="compositionally biased region" description="Polar residues" evidence="1">
    <location>
        <begin position="80"/>
        <end position="91"/>
    </location>
</feature>
<dbReference type="PROSITE" id="PS50812">
    <property type="entry name" value="PWWP"/>
    <property type="match status" value="1"/>
</dbReference>
<evidence type="ECO:0000313" key="3">
    <source>
        <dbReference type="EMBL" id="KAJ5547059.1"/>
    </source>
</evidence>
<gene>
    <name evidence="3" type="ORF">N7494_004644</name>
</gene>
<feature type="compositionally biased region" description="Basic and acidic residues" evidence="1">
    <location>
        <begin position="259"/>
        <end position="270"/>
    </location>
</feature>
<dbReference type="PANTHER" id="PTHR22910:SF6">
    <property type="entry name" value="PROTEIN MGARP"/>
    <property type="match status" value="1"/>
</dbReference>
<dbReference type="InterPro" id="IPR026093">
    <property type="entry name" value="MGARP"/>
</dbReference>
<feature type="compositionally biased region" description="Polar residues" evidence="1">
    <location>
        <begin position="29"/>
        <end position="43"/>
    </location>
</feature>
<dbReference type="EMBL" id="JAQIZZ010000003">
    <property type="protein sequence ID" value="KAJ5547059.1"/>
    <property type="molecule type" value="Genomic_DNA"/>
</dbReference>
<evidence type="ECO:0000256" key="1">
    <source>
        <dbReference type="SAM" id="MobiDB-lite"/>
    </source>
</evidence>